<dbReference type="PROSITE" id="PS50141">
    <property type="entry name" value="A_DEAMIN_EDITASE"/>
    <property type="match status" value="1"/>
</dbReference>
<reference evidence="14" key="2">
    <citation type="submission" date="2025-08" db="UniProtKB">
        <authorList>
            <consortium name="Ensembl"/>
        </authorList>
    </citation>
    <scope>IDENTIFICATION</scope>
</reference>
<dbReference type="GO" id="GO:0046872">
    <property type="term" value="F:metal ion binding"/>
    <property type="evidence" value="ECO:0007669"/>
    <property type="project" value="UniProtKB-KW"/>
</dbReference>
<accession>A0AAY4BAY6</accession>
<evidence type="ECO:0000256" key="12">
    <source>
        <dbReference type="SAM" id="MobiDB-lite"/>
    </source>
</evidence>
<dbReference type="GeneID" id="114794990"/>
<keyword evidence="3" id="KW-0378">Hydrolase</keyword>
<feature type="domain" description="A to I editase" evidence="13">
    <location>
        <begin position="52"/>
        <end position="476"/>
    </location>
</feature>
<protein>
    <recommendedName>
        <fullName evidence="9">tRNA-specific adenosine deaminase 1</fullName>
        <ecNumber evidence="8">3.5.4.34</ecNumber>
    </recommendedName>
    <alternativeName>
        <fullName evidence="10">tRNA-specific adenosine-37 deaminase</fullName>
    </alternativeName>
</protein>
<dbReference type="GO" id="GO:0043829">
    <property type="term" value="F:tRNA-specific adenosine-37 deaminase activity"/>
    <property type="evidence" value="ECO:0007669"/>
    <property type="project" value="UniProtKB-EC"/>
</dbReference>
<sequence length="477" mass="52128">MWRADEIAQLCYDRFRDLPKRGKPEIGREWTLLAAVVKITRGQDMAEKEVVSLGTGTKCIGRSAMSPSGDVLNDSHAEIVARRGCVRYLTEHLGRAVRGEKSSVFCPADDEGKWRVQPGVSFLFFTSHTPCGDASIVPEADAQSQPCLVVRAEKDTKEKSGPSENGLKRRSDRQPDGSDKRFKGEPGEGEKKKEVLEGAEKVVGSHAHLSLEKDSQTGQRQDPATLGAADLHRTGAKCVPGGTPDPLEPGLGYHSVGVLRVKPGRGEPTLSLSCSDKMARWTVLGFQGALLIHYLQSAVYFEAVITGKCPYSPDAMKRALCSRCCHVTGLPTGFAVRPPELFQSGLEFCHSLSQTQLSHHSSKGRVSPCGAAISWSAVPNQPVDVTATGYKHGVTKKALGTAQARSLISKVELFRSFQALLKATPVAQIPPSLRDAALQTYWDYKRAARDYQLAWLCVRTQAFPLWPQSPRELLHFK</sequence>
<dbReference type="Ensembl" id="ENSDCDT00010019064.1">
    <property type="protein sequence ID" value="ENSDCDP00010017995.1"/>
    <property type="gene ID" value="ENSDCDG00010008203.1"/>
</dbReference>
<dbReference type="GeneTree" id="ENSGT00940000157942"/>
<evidence type="ECO:0000256" key="7">
    <source>
        <dbReference type="ARBA" id="ARBA00038326"/>
    </source>
</evidence>
<organism evidence="14 15">
    <name type="scientific">Denticeps clupeoides</name>
    <name type="common">denticle herring</name>
    <dbReference type="NCBI Taxonomy" id="299321"/>
    <lineage>
        <taxon>Eukaryota</taxon>
        <taxon>Metazoa</taxon>
        <taxon>Chordata</taxon>
        <taxon>Craniata</taxon>
        <taxon>Vertebrata</taxon>
        <taxon>Euteleostomi</taxon>
        <taxon>Actinopterygii</taxon>
        <taxon>Neopterygii</taxon>
        <taxon>Teleostei</taxon>
        <taxon>Clupei</taxon>
        <taxon>Clupeiformes</taxon>
        <taxon>Denticipitoidei</taxon>
        <taxon>Denticipitidae</taxon>
        <taxon>Denticeps</taxon>
    </lineage>
</organism>
<evidence type="ECO:0000256" key="4">
    <source>
        <dbReference type="ARBA" id="ARBA00022833"/>
    </source>
</evidence>
<evidence type="ECO:0000256" key="6">
    <source>
        <dbReference type="ARBA" id="ARBA00037784"/>
    </source>
</evidence>
<name>A0AAY4BAY6_9TELE</name>
<dbReference type="Pfam" id="PF02137">
    <property type="entry name" value="A_deamin"/>
    <property type="match status" value="1"/>
</dbReference>
<dbReference type="GO" id="GO:0003723">
    <property type="term" value="F:RNA binding"/>
    <property type="evidence" value="ECO:0007669"/>
    <property type="project" value="InterPro"/>
</dbReference>
<dbReference type="SMART" id="SM00552">
    <property type="entry name" value="ADEAMc"/>
    <property type="match status" value="1"/>
</dbReference>
<evidence type="ECO:0000256" key="1">
    <source>
        <dbReference type="ARBA" id="ARBA00022694"/>
    </source>
</evidence>
<comment type="similarity">
    <text evidence="7">Belongs to the ADAT1 family.</text>
</comment>
<dbReference type="InterPro" id="IPR002466">
    <property type="entry name" value="A_deamin"/>
</dbReference>
<evidence type="ECO:0000256" key="10">
    <source>
        <dbReference type="ARBA" id="ARBA00041760"/>
    </source>
</evidence>
<dbReference type="Proteomes" id="UP000694580">
    <property type="component" value="Chromosome 7"/>
</dbReference>
<evidence type="ECO:0000256" key="9">
    <source>
        <dbReference type="ARBA" id="ARBA00040502"/>
    </source>
</evidence>
<proteinExistence type="inferred from homology"/>
<evidence type="ECO:0000256" key="5">
    <source>
        <dbReference type="ARBA" id="ARBA00037026"/>
    </source>
</evidence>
<dbReference type="EC" id="3.5.4.34" evidence="8"/>
<comment type="function">
    <text evidence="6">Specifically deaminates adenosine-37 to inosine in tRNA-Ala.</text>
</comment>
<reference evidence="14" key="3">
    <citation type="submission" date="2025-09" db="UniProtKB">
        <authorList>
            <consortium name="Ensembl"/>
        </authorList>
    </citation>
    <scope>IDENTIFICATION</scope>
</reference>
<keyword evidence="2" id="KW-0479">Metal-binding</keyword>
<dbReference type="RefSeq" id="XP_028843764.1">
    <property type="nucleotide sequence ID" value="XM_028987931.1"/>
</dbReference>
<dbReference type="PANTHER" id="PTHR46516:SF1">
    <property type="entry name" value="TRNA-SPECIFIC ADENOSINE DEAMINASE 1"/>
    <property type="match status" value="1"/>
</dbReference>
<evidence type="ECO:0000256" key="11">
    <source>
        <dbReference type="ARBA" id="ARBA00047635"/>
    </source>
</evidence>
<evidence type="ECO:0000313" key="14">
    <source>
        <dbReference type="Ensembl" id="ENSDCDP00010017995.1"/>
    </source>
</evidence>
<dbReference type="AlphaFoldDB" id="A0AAY4BAY6"/>
<evidence type="ECO:0000256" key="2">
    <source>
        <dbReference type="ARBA" id="ARBA00022723"/>
    </source>
</evidence>
<keyword evidence="15" id="KW-1185">Reference proteome</keyword>
<evidence type="ECO:0000313" key="15">
    <source>
        <dbReference type="Proteomes" id="UP000694580"/>
    </source>
</evidence>
<evidence type="ECO:0000256" key="3">
    <source>
        <dbReference type="ARBA" id="ARBA00022801"/>
    </source>
</evidence>
<comment type="catalytic activity">
    <reaction evidence="11">
        <text>adenosine(37) in tRNA(Ala) + H2O + H(+) = inosine(37) in tRNA(Ala) + NH4(+)</text>
        <dbReference type="Rhea" id="RHEA:50968"/>
        <dbReference type="Rhea" id="RHEA-COMP:12855"/>
        <dbReference type="Rhea" id="RHEA-COMP:12856"/>
        <dbReference type="ChEBI" id="CHEBI:15377"/>
        <dbReference type="ChEBI" id="CHEBI:15378"/>
        <dbReference type="ChEBI" id="CHEBI:28938"/>
        <dbReference type="ChEBI" id="CHEBI:74411"/>
        <dbReference type="ChEBI" id="CHEBI:82852"/>
        <dbReference type="EC" id="3.5.4.34"/>
    </reaction>
</comment>
<keyword evidence="4" id="KW-0862">Zinc</keyword>
<comment type="cofactor">
    <cofactor evidence="5">
        <name>1D-myo-inositol hexakisphosphate</name>
        <dbReference type="ChEBI" id="CHEBI:58130"/>
    </cofactor>
</comment>
<reference evidence="14 15" key="1">
    <citation type="submission" date="2020-06" db="EMBL/GenBank/DDBJ databases">
        <authorList>
            <consortium name="Wellcome Sanger Institute Data Sharing"/>
        </authorList>
    </citation>
    <scope>NUCLEOTIDE SEQUENCE [LARGE SCALE GENOMIC DNA]</scope>
</reference>
<evidence type="ECO:0000256" key="8">
    <source>
        <dbReference type="ARBA" id="ARBA00038940"/>
    </source>
</evidence>
<evidence type="ECO:0000259" key="13">
    <source>
        <dbReference type="PROSITE" id="PS50141"/>
    </source>
</evidence>
<dbReference type="GO" id="GO:0008033">
    <property type="term" value="P:tRNA processing"/>
    <property type="evidence" value="ECO:0007669"/>
    <property type="project" value="UniProtKB-KW"/>
</dbReference>
<feature type="region of interest" description="Disordered" evidence="12">
    <location>
        <begin position="151"/>
        <end position="194"/>
    </location>
</feature>
<gene>
    <name evidence="14" type="primary">ADAT1</name>
</gene>
<keyword evidence="1" id="KW-0819">tRNA processing</keyword>
<dbReference type="PANTHER" id="PTHR46516">
    <property type="entry name" value="TRNA-SPECIFIC ADENOSINE DEAMINASE 1"/>
    <property type="match status" value="1"/>
</dbReference>